<proteinExistence type="predicted"/>
<name>A0AAV4JU43_9GAST</name>
<keyword evidence="5" id="KW-1185">Reference proteome</keyword>
<dbReference type="PROSITE" id="PS50158">
    <property type="entry name" value="ZF_CCHC"/>
    <property type="match status" value="1"/>
</dbReference>
<feature type="domain" description="CCHC-type" evidence="3">
    <location>
        <begin position="17"/>
        <end position="32"/>
    </location>
</feature>
<sequence length="270" mass="30235">MGTGHGSERCRRQEAICARCGRTGHKVEECPNDPRCINCGGDHAASDRNCPKFQEEKAILNYRAHPGGTFQQARAAVVVEVAREVQARSFATVVRKGPTKLGEPQAKKSVQMTPAPARTAPPRERLVGETTQRNCGTIQKAPTARFGTQPDVPLEQIDSIWESQIEKIPHVGRTISPHPSPSCPLPWPKMRVTWTRTWGPLWAKLPPSIRPRKMLSIESVKVWQDLRLEACRAANEVLIVNTMSFNILQWNIRGLRANLEDFLNITKIEI</sequence>
<evidence type="ECO:0000313" key="5">
    <source>
        <dbReference type="Proteomes" id="UP000762676"/>
    </source>
</evidence>
<evidence type="ECO:0000256" key="1">
    <source>
        <dbReference type="PROSITE-ProRule" id="PRU00047"/>
    </source>
</evidence>
<evidence type="ECO:0000256" key="2">
    <source>
        <dbReference type="SAM" id="MobiDB-lite"/>
    </source>
</evidence>
<dbReference type="GO" id="GO:0003676">
    <property type="term" value="F:nucleic acid binding"/>
    <property type="evidence" value="ECO:0007669"/>
    <property type="project" value="InterPro"/>
</dbReference>
<feature type="region of interest" description="Disordered" evidence="2">
    <location>
        <begin position="100"/>
        <end position="121"/>
    </location>
</feature>
<organism evidence="4 5">
    <name type="scientific">Elysia marginata</name>
    <dbReference type="NCBI Taxonomy" id="1093978"/>
    <lineage>
        <taxon>Eukaryota</taxon>
        <taxon>Metazoa</taxon>
        <taxon>Spiralia</taxon>
        <taxon>Lophotrochozoa</taxon>
        <taxon>Mollusca</taxon>
        <taxon>Gastropoda</taxon>
        <taxon>Heterobranchia</taxon>
        <taxon>Euthyneura</taxon>
        <taxon>Panpulmonata</taxon>
        <taxon>Sacoglossa</taxon>
        <taxon>Placobranchoidea</taxon>
        <taxon>Plakobranchidae</taxon>
        <taxon>Elysia</taxon>
    </lineage>
</organism>
<comment type="caution">
    <text evidence="4">The sequence shown here is derived from an EMBL/GenBank/DDBJ whole genome shotgun (WGS) entry which is preliminary data.</text>
</comment>
<dbReference type="GO" id="GO:0008270">
    <property type="term" value="F:zinc ion binding"/>
    <property type="evidence" value="ECO:0007669"/>
    <property type="project" value="UniProtKB-KW"/>
</dbReference>
<keyword evidence="1" id="KW-0479">Metal-binding</keyword>
<evidence type="ECO:0000313" key="4">
    <source>
        <dbReference type="EMBL" id="GFS26209.1"/>
    </source>
</evidence>
<dbReference type="EMBL" id="BMAT01014094">
    <property type="protein sequence ID" value="GFS26209.1"/>
    <property type="molecule type" value="Genomic_DNA"/>
</dbReference>
<protein>
    <submittedName>
        <fullName evidence="4">Nucleic-acid-binding protein from mobile element jockey</fullName>
    </submittedName>
</protein>
<dbReference type="Proteomes" id="UP000762676">
    <property type="component" value="Unassembled WGS sequence"/>
</dbReference>
<gene>
    <name evidence="4" type="ORF">ElyMa_007047000</name>
</gene>
<evidence type="ECO:0000259" key="3">
    <source>
        <dbReference type="PROSITE" id="PS50158"/>
    </source>
</evidence>
<keyword evidence="1" id="KW-0862">Zinc</keyword>
<keyword evidence="1" id="KW-0863">Zinc-finger</keyword>
<dbReference type="InterPro" id="IPR001878">
    <property type="entry name" value="Znf_CCHC"/>
</dbReference>
<reference evidence="4 5" key="1">
    <citation type="journal article" date="2021" name="Elife">
        <title>Chloroplast acquisition without the gene transfer in kleptoplastic sea slugs, Plakobranchus ocellatus.</title>
        <authorList>
            <person name="Maeda T."/>
            <person name="Takahashi S."/>
            <person name="Yoshida T."/>
            <person name="Shimamura S."/>
            <person name="Takaki Y."/>
            <person name="Nagai Y."/>
            <person name="Toyoda A."/>
            <person name="Suzuki Y."/>
            <person name="Arimoto A."/>
            <person name="Ishii H."/>
            <person name="Satoh N."/>
            <person name="Nishiyama T."/>
            <person name="Hasebe M."/>
            <person name="Maruyama T."/>
            <person name="Minagawa J."/>
            <person name="Obokata J."/>
            <person name="Shigenobu S."/>
        </authorList>
    </citation>
    <scope>NUCLEOTIDE SEQUENCE [LARGE SCALE GENOMIC DNA]</scope>
</reference>
<accession>A0AAV4JU43</accession>
<dbReference type="AlphaFoldDB" id="A0AAV4JU43"/>